<dbReference type="AlphaFoldDB" id="A0A371D2S5"/>
<protein>
    <recommendedName>
        <fullName evidence="3">RNI-like protein</fullName>
    </recommendedName>
</protein>
<sequence>MIPTTKVTAFLNPAKDPLIFNTVLEVLPHAAQITELQVEINGFQFTHQSFQDSLKVIMGMPNLRSVAFAILSGGLPHPNLIFEFLPERFPALIELSLDGIGLKCTSLGRLQELELRNFPEQSATMTFNGLLDLLGGSQLTKLTLNNYLSVAFSDQPTRKPTKMSKLKELYVRDTPKQTSRLLHELQRLPTKTTICGLYGSAVIEWTSNVFLDMLPSSNRRPDLYLSMFTKGMEANLELSEDTVRLDCHEPKVQLTLEVNSTLRQHPETDPAVYEASYSAVVAAAGGILGLVPALVTLKCTGTSIRVHHRAWGYVFNGAKGLQNLTIVDEGHGHITRGLLEVIASPPRSDQEVLKAPRALCLYLKKLHVVTPVPIQDAVLEDILEAVLKAVKNCASSGGRLKKLVLEVQVQYIANGRDRYGQPTYDEVGVSKGWEDKLLVHVDTVQIKDL</sequence>
<dbReference type="OrthoDB" id="2740988at2759"/>
<gene>
    <name evidence="1" type="ORF">OH76DRAFT_805945</name>
</gene>
<dbReference type="SUPFAM" id="SSF52047">
    <property type="entry name" value="RNI-like"/>
    <property type="match status" value="1"/>
</dbReference>
<dbReference type="EMBL" id="KZ857423">
    <property type="protein sequence ID" value="RDX46858.1"/>
    <property type="molecule type" value="Genomic_DNA"/>
</dbReference>
<evidence type="ECO:0008006" key="3">
    <source>
        <dbReference type="Google" id="ProtNLM"/>
    </source>
</evidence>
<keyword evidence="2" id="KW-1185">Reference proteome</keyword>
<evidence type="ECO:0000313" key="2">
    <source>
        <dbReference type="Proteomes" id="UP000256964"/>
    </source>
</evidence>
<name>A0A371D2S5_9APHY</name>
<dbReference type="Proteomes" id="UP000256964">
    <property type="component" value="Unassembled WGS sequence"/>
</dbReference>
<accession>A0A371D2S5</accession>
<evidence type="ECO:0000313" key="1">
    <source>
        <dbReference type="EMBL" id="RDX46858.1"/>
    </source>
</evidence>
<reference evidence="1 2" key="1">
    <citation type="journal article" date="2018" name="Biotechnol. Biofuels">
        <title>Integrative visual omics of the white-rot fungus Polyporus brumalis exposes the biotechnological potential of its oxidative enzymes for delignifying raw plant biomass.</title>
        <authorList>
            <person name="Miyauchi S."/>
            <person name="Rancon A."/>
            <person name="Drula E."/>
            <person name="Hage H."/>
            <person name="Chaduli D."/>
            <person name="Favel A."/>
            <person name="Grisel S."/>
            <person name="Henrissat B."/>
            <person name="Herpoel-Gimbert I."/>
            <person name="Ruiz-Duenas F.J."/>
            <person name="Chevret D."/>
            <person name="Hainaut M."/>
            <person name="Lin J."/>
            <person name="Wang M."/>
            <person name="Pangilinan J."/>
            <person name="Lipzen A."/>
            <person name="Lesage-Meessen L."/>
            <person name="Navarro D."/>
            <person name="Riley R."/>
            <person name="Grigoriev I.V."/>
            <person name="Zhou S."/>
            <person name="Raouche S."/>
            <person name="Rosso M.N."/>
        </authorList>
    </citation>
    <scope>NUCLEOTIDE SEQUENCE [LARGE SCALE GENOMIC DNA]</scope>
    <source>
        <strain evidence="1 2">BRFM 1820</strain>
    </source>
</reference>
<dbReference type="InterPro" id="IPR032675">
    <property type="entry name" value="LRR_dom_sf"/>
</dbReference>
<proteinExistence type="predicted"/>
<dbReference type="Gene3D" id="3.80.10.10">
    <property type="entry name" value="Ribonuclease Inhibitor"/>
    <property type="match status" value="1"/>
</dbReference>
<organism evidence="1 2">
    <name type="scientific">Lentinus brumalis</name>
    <dbReference type="NCBI Taxonomy" id="2498619"/>
    <lineage>
        <taxon>Eukaryota</taxon>
        <taxon>Fungi</taxon>
        <taxon>Dikarya</taxon>
        <taxon>Basidiomycota</taxon>
        <taxon>Agaricomycotina</taxon>
        <taxon>Agaricomycetes</taxon>
        <taxon>Polyporales</taxon>
        <taxon>Polyporaceae</taxon>
        <taxon>Lentinus</taxon>
    </lineage>
</organism>